<name>A0AAE6EIM9_AGRTU</name>
<evidence type="ECO:0000313" key="1">
    <source>
        <dbReference type="EMBL" id="QCL98846.1"/>
    </source>
</evidence>
<sequence length="87" mass="9743">MQEFPDMSIGEFHAVENERGLIIKFKTGAFPVKVLSGFTRGKMRSKQIAEARPPVPFSPGVLWRAKKLINAILTNSKCEGEPIWSNL</sequence>
<proteinExistence type="predicted"/>
<dbReference type="Proteomes" id="UP000298646">
    <property type="component" value="Chromosome circular"/>
</dbReference>
<organism evidence="1 2">
    <name type="scientific">Agrobacterium tumefaciens</name>
    <dbReference type="NCBI Taxonomy" id="358"/>
    <lineage>
        <taxon>Bacteria</taxon>
        <taxon>Pseudomonadati</taxon>
        <taxon>Pseudomonadota</taxon>
        <taxon>Alphaproteobacteria</taxon>
        <taxon>Hyphomicrobiales</taxon>
        <taxon>Rhizobiaceae</taxon>
        <taxon>Rhizobium/Agrobacterium group</taxon>
        <taxon>Agrobacterium</taxon>
        <taxon>Agrobacterium tumefaciens complex</taxon>
    </lineage>
</organism>
<protein>
    <submittedName>
        <fullName evidence="1">Uncharacterized protein</fullName>
    </submittedName>
</protein>
<evidence type="ECO:0000313" key="2">
    <source>
        <dbReference type="Proteomes" id="UP000298646"/>
    </source>
</evidence>
<accession>A0AAE6EIM9</accession>
<gene>
    <name evidence="1" type="ORF">CFBP6624_00975</name>
</gene>
<dbReference type="AlphaFoldDB" id="A0AAE6EIM9"/>
<dbReference type="EMBL" id="CP039907">
    <property type="protein sequence ID" value="QCL98846.1"/>
    <property type="molecule type" value="Genomic_DNA"/>
</dbReference>
<reference evidence="1 2" key="1">
    <citation type="submission" date="2019-04" db="EMBL/GenBank/DDBJ databases">
        <title>Complete genome sequence of Agrobacterium tumefaciens CFBP6624.</title>
        <authorList>
            <person name="Haryono M."/>
            <person name="Lin Y.-C."/>
            <person name="Lai E.-M."/>
            <person name="Kuo C.-H."/>
        </authorList>
    </citation>
    <scope>NUCLEOTIDE SEQUENCE [LARGE SCALE GENOMIC DNA]</scope>
    <source>
        <strain evidence="1 2">CFBP6624</strain>
    </source>
</reference>